<dbReference type="Pfam" id="PF04117">
    <property type="entry name" value="Mpv17_PMP22"/>
    <property type="match status" value="1"/>
</dbReference>
<proteinExistence type="inferred from homology"/>
<keyword evidence="4 6" id="KW-1133">Transmembrane helix</keyword>
<dbReference type="AlphaFoldDB" id="A0A6J7ZUU1"/>
<organism evidence="7 8">
    <name type="scientific">Mytilus coruscus</name>
    <name type="common">Sea mussel</name>
    <dbReference type="NCBI Taxonomy" id="42192"/>
    <lineage>
        <taxon>Eukaryota</taxon>
        <taxon>Metazoa</taxon>
        <taxon>Spiralia</taxon>
        <taxon>Lophotrochozoa</taxon>
        <taxon>Mollusca</taxon>
        <taxon>Bivalvia</taxon>
        <taxon>Autobranchia</taxon>
        <taxon>Pteriomorphia</taxon>
        <taxon>Mytilida</taxon>
        <taxon>Mytiloidea</taxon>
        <taxon>Mytilidae</taxon>
        <taxon>Mytilinae</taxon>
        <taxon>Mytilus</taxon>
    </lineage>
</organism>
<dbReference type="GO" id="GO:0005778">
    <property type="term" value="C:peroxisomal membrane"/>
    <property type="evidence" value="ECO:0007669"/>
    <property type="project" value="TreeGrafter"/>
</dbReference>
<feature type="transmembrane region" description="Helical" evidence="6">
    <location>
        <begin position="170"/>
        <end position="188"/>
    </location>
</feature>
<keyword evidence="3 6" id="KW-0812">Transmembrane</keyword>
<reference evidence="7 8" key="1">
    <citation type="submission" date="2020-06" db="EMBL/GenBank/DDBJ databases">
        <authorList>
            <person name="Li R."/>
            <person name="Bekaert M."/>
        </authorList>
    </citation>
    <scope>NUCLEOTIDE SEQUENCE [LARGE SCALE GENOMIC DNA]</scope>
    <source>
        <strain evidence="8">wild</strain>
    </source>
</reference>
<evidence type="ECO:0000313" key="7">
    <source>
        <dbReference type="EMBL" id="CAC5356188.1"/>
    </source>
</evidence>
<keyword evidence="5 6" id="KW-0472">Membrane</keyword>
<comment type="similarity">
    <text evidence="2 6">Belongs to the peroxisomal membrane protein PXMP2/4 family.</text>
</comment>
<dbReference type="PANTHER" id="PTHR11266">
    <property type="entry name" value="PEROXISOMAL MEMBRANE PROTEIN 2, PXMP2 MPV17"/>
    <property type="match status" value="1"/>
</dbReference>
<sequence>MSLSKDKSNENAFEKALKAYLGLLQSRPVLTKAITSSTVSAVGNIISQLIVPNQQNGGKIAWRSVAAYASFSFVVSGPLIHYFYIWMDKLIPKKKESATFDGIKRVIFDRFIFAPPFILLFLYAVTMLEGSGHEAAIAKIKETFWPILKMNWQIWTVFQFINVNYVPQKYRVLFGNAVALVWSVIVAVKRRQLAQIVKINSPIKDISAIDSSVSGIGVDVPVFPLLKILTTSLLKELVRYKMDILGN</sequence>
<evidence type="ECO:0000256" key="1">
    <source>
        <dbReference type="ARBA" id="ARBA00004141"/>
    </source>
</evidence>
<feature type="transmembrane region" description="Helical" evidence="6">
    <location>
        <begin position="107"/>
        <end position="125"/>
    </location>
</feature>
<evidence type="ECO:0000256" key="2">
    <source>
        <dbReference type="ARBA" id="ARBA00006824"/>
    </source>
</evidence>
<dbReference type="EMBL" id="CACVKT020000126">
    <property type="protein sequence ID" value="CAC5356188.1"/>
    <property type="molecule type" value="Genomic_DNA"/>
</dbReference>
<gene>
    <name evidence="7" type="ORF">MCOR_487</name>
</gene>
<name>A0A6J7ZUU1_MYTCO</name>
<dbReference type="Proteomes" id="UP000507470">
    <property type="component" value="Unassembled WGS sequence"/>
</dbReference>
<accession>A0A6J7ZUU1</accession>
<dbReference type="InterPro" id="IPR007248">
    <property type="entry name" value="Mpv17_PMP22"/>
</dbReference>
<feature type="transmembrane region" description="Helical" evidence="6">
    <location>
        <begin position="65"/>
        <end position="86"/>
    </location>
</feature>
<evidence type="ECO:0000256" key="4">
    <source>
        <dbReference type="ARBA" id="ARBA00022989"/>
    </source>
</evidence>
<evidence type="ECO:0000256" key="5">
    <source>
        <dbReference type="ARBA" id="ARBA00023136"/>
    </source>
</evidence>
<evidence type="ECO:0000256" key="6">
    <source>
        <dbReference type="RuleBase" id="RU363053"/>
    </source>
</evidence>
<evidence type="ECO:0000313" key="8">
    <source>
        <dbReference type="Proteomes" id="UP000507470"/>
    </source>
</evidence>
<keyword evidence="8" id="KW-1185">Reference proteome</keyword>
<comment type="subcellular location">
    <subcellularLocation>
        <location evidence="1">Membrane</location>
        <topology evidence="1">Multi-pass membrane protein</topology>
    </subcellularLocation>
</comment>
<evidence type="ECO:0000256" key="3">
    <source>
        <dbReference type="ARBA" id="ARBA00022692"/>
    </source>
</evidence>
<protein>
    <submittedName>
        <fullName evidence="7">PXMP2</fullName>
    </submittedName>
</protein>
<dbReference type="PANTHER" id="PTHR11266:SF80">
    <property type="entry name" value="PEROXISOMAL MEMBRANE PROTEIN 2"/>
    <property type="match status" value="1"/>
</dbReference>
<dbReference type="OrthoDB" id="860at2759"/>